<dbReference type="GO" id="GO:0090090">
    <property type="term" value="P:negative regulation of canonical Wnt signaling pathway"/>
    <property type="evidence" value="ECO:0007669"/>
    <property type="project" value="TreeGrafter"/>
</dbReference>
<name>A0A6A0HCZ0_HYAAZ</name>
<evidence type="ECO:0008006" key="8">
    <source>
        <dbReference type="Google" id="ProtNLM"/>
    </source>
</evidence>
<reference evidence="7" key="2">
    <citation type="journal article" date="2018" name="Environ. Sci. Technol.">
        <title>The Toxicogenome of Hyalella azteca: A Model for Sediment Ecotoxicology and Evolutionary Toxicology.</title>
        <authorList>
            <person name="Poynton H.C."/>
            <person name="Hasenbein S."/>
            <person name="Benoit J.B."/>
            <person name="Sepulveda M.S."/>
            <person name="Poelchau M.F."/>
            <person name="Hughes D.S.T."/>
            <person name="Murali S.C."/>
            <person name="Chen S."/>
            <person name="Glastad K.M."/>
            <person name="Goodisman M.A.D."/>
            <person name="Werren J.H."/>
            <person name="Vineis J.H."/>
            <person name="Bowen J.L."/>
            <person name="Friedrich M."/>
            <person name="Jones J."/>
            <person name="Robertson H.M."/>
            <person name="Feyereisen R."/>
            <person name="Mechler-Hickson A."/>
            <person name="Mathers N."/>
            <person name="Lee C.E."/>
            <person name="Colbourne J.K."/>
            <person name="Biales A."/>
            <person name="Johnston J.S."/>
            <person name="Wellborn G.A."/>
            <person name="Rosendale A.J."/>
            <person name="Cridge A.G."/>
            <person name="Munoz-Torres M.C."/>
            <person name="Bain P.A."/>
            <person name="Manny A.R."/>
            <person name="Major K.M."/>
            <person name="Lambert F.N."/>
            <person name="Vulpe C.D."/>
            <person name="Tuck P."/>
            <person name="Blalock B.J."/>
            <person name="Lin Y.Y."/>
            <person name="Smith M.E."/>
            <person name="Ochoa-Acuna H."/>
            <person name="Chen M.M."/>
            <person name="Childers C.P."/>
            <person name="Qu J."/>
            <person name="Dugan S."/>
            <person name="Lee S.L."/>
            <person name="Chao H."/>
            <person name="Dinh H."/>
            <person name="Han Y."/>
            <person name="Doddapaneni H."/>
            <person name="Worley K.C."/>
            <person name="Muzny D.M."/>
            <person name="Gibbs R.A."/>
            <person name="Richards S."/>
        </authorList>
    </citation>
    <scope>NUCLEOTIDE SEQUENCE</scope>
    <source>
        <strain evidence="7">HAZT.00-mixed</strain>
        <tissue evidence="7">Whole organism</tissue>
    </source>
</reference>
<evidence type="ECO:0000313" key="7">
    <source>
        <dbReference type="EMBL" id="KAA0203592.1"/>
    </source>
</evidence>
<feature type="compositionally biased region" description="Low complexity" evidence="6">
    <location>
        <begin position="136"/>
        <end position="162"/>
    </location>
</feature>
<organism evidence="7">
    <name type="scientific">Hyalella azteca</name>
    <name type="common">Amphipod</name>
    <dbReference type="NCBI Taxonomy" id="294128"/>
    <lineage>
        <taxon>Eukaryota</taxon>
        <taxon>Metazoa</taxon>
        <taxon>Ecdysozoa</taxon>
        <taxon>Arthropoda</taxon>
        <taxon>Crustacea</taxon>
        <taxon>Multicrustacea</taxon>
        <taxon>Malacostraca</taxon>
        <taxon>Eumalacostraca</taxon>
        <taxon>Peracarida</taxon>
        <taxon>Amphipoda</taxon>
        <taxon>Senticaudata</taxon>
        <taxon>Talitrida</taxon>
        <taxon>Talitroidea</taxon>
        <taxon>Hyalellidae</taxon>
        <taxon>Hyalella</taxon>
    </lineage>
</organism>
<evidence type="ECO:0000256" key="1">
    <source>
        <dbReference type="ARBA" id="ARBA00022527"/>
    </source>
</evidence>
<evidence type="ECO:0000256" key="3">
    <source>
        <dbReference type="ARBA" id="ARBA00022741"/>
    </source>
</evidence>
<dbReference type="AlphaFoldDB" id="A0A6A0HCZ0"/>
<feature type="region of interest" description="Disordered" evidence="6">
    <location>
        <begin position="125"/>
        <end position="162"/>
    </location>
</feature>
<keyword evidence="3" id="KW-0547">Nucleotide-binding</keyword>
<sequence>MLIAVYEKNIFRVEPVEGIGIERLNVDVNVVFRNDAMDLAYLYVHSTRVFRQRTPEDAINLVSRLLEYTPSARISPLQACTHRFFDELREPNTRLPNNRQLPPLFNFTEMELKIQPELASKLIPSHYQSEGGNSGAVGTETSSGAAGGSVASANTATAAGAE</sequence>
<dbReference type="InterPro" id="IPR050591">
    <property type="entry name" value="GSK-3"/>
</dbReference>
<comment type="caution">
    <text evidence="7">The sequence shown here is derived from an EMBL/GenBank/DDBJ whole genome shotgun (WGS) entry which is preliminary data.</text>
</comment>
<keyword evidence="2" id="KW-0808">Transferase</keyword>
<dbReference type="PANTHER" id="PTHR24057:SF0">
    <property type="entry name" value="PROTEIN KINASE SHAGGY-RELATED"/>
    <property type="match status" value="1"/>
</dbReference>
<dbReference type="GO" id="GO:0007165">
    <property type="term" value="P:signal transduction"/>
    <property type="evidence" value="ECO:0007669"/>
    <property type="project" value="TreeGrafter"/>
</dbReference>
<dbReference type="GO" id="GO:0070507">
    <property type="term" value="P:regulation of microtubule cytoskeleton organization"/>
    <property type="evidence" value="ECO:0007669"/>
    <property type="project" value="TreeGrafter"/>
</dbReference>
<reference evidence="7" key="1">
    <citation type="submission" date="2014-08" db="EMBL/GenBank/DDBJ databases">
        <authorList>
            <person name="Murali S."/>
            <person name="Richards S."/>
            <person name="Bandaranaike D."/>
            <person name="Bellair M."/>
            <person name="Blankenburg K."/>
            <person name="Chao H."/>
            <person name="Dinh H."/>
            <person name="Doddapaneni H."/>
            <person name="Dugan-Rocha S."/>
            <person name="Elkadiri S."/>
            <person name="Gnanaolivu R."/>
            <person name="Hughes D."/>
            <person name="Lee S."/>
            <person name="Li M."/>
            <person name="Ming W."/>
            <person name="Munidasa M."/>
            <person name="Muniz J."/>
            <person name="Nguyen L."/>
            <person name="Osuji N."/>
            <person name="Pu L.-L."/>
            <person name="Puazo M."/>
            <person name="Skinner E."/>
            <person name="Qu C."/>
            <person name="Quiroz J."/>
            <person name="Raj R."/>
            <person name="Weissenberger G."/>
            <person name="Xin Y."/>
            <person name="Zou X."/>
            <person name="Han Y."/>
            <person name="Worley K."/>
            <person name="Muzny D."/>
            <person name="Gibbs R."/>
        </authorList>
    </citation>
    <scope>NUCLEOTIDE SEQUENCE</scope>
    <source>
        <strain evidence="7">HAZT.00-mixed</strain>
        <tissue evidence="7">Whole organism</tissue>
    </source>
</reference>
<dbReference type="GO" id="GO:0004674">
    <property type="term" value="F:protein serine/threonine kinase activity"/>
    <property type="evidence" value="ECO:0007669"/>
    <property type="project" value="UniProtKB-KW"/>
</dbReference>
<proteinExistence type="predicted"/>
<gene>
    <name evidence="7" type="ORF">HAZT_HAZT001778</name>
</gene>
<dbReference type="GO" id="GO:0005829">
    <property type="term" value="C:cytosol"/>
    <property type="evidence" value="ECO:0007669"/>
    <property type="project" value="TreeGrafter"/>
</dbReference>
<dbReference type="Gene3D" id="1.10.510.10">
    <property type="entry name" value="Transferase(Phosphotransferase) domain 1"/>
    <property type="match status" value="1"/>
</dbReference>
<keyword evidence="5" id="KW-0067">ATP-binding</keyword>
<keyword evidence="1" id="KW-0723">Serine/threonine-protein kinase</keyword>
<dbReference type="Proteomes" id="UP000711488">
    <property type="component" value="Unassembled WGS sequence"/>
</dbReference>
<dbReference type="GO" id="GO:0030154">
    <property type="term" value="P:cell differentiation"/>
    <property type="evidence" value="ECO:0007669"/>
    <property type="project" value="TreeGrafter"/>
</dbReference>
<dbReference type="OrthoDB" id="272141at2759"/>
<dbReference type="EMBL" id="JQDR03001314">
    <property type="protein sequence ID" value="KAA0203592.1"/>
    <property type="molecule type" value="Genomic_DNA"/>
</dbReference>
<evidence type="ECO:0000256" key="4">
    <source>
        <dbReference type="ARBA" id="ARBA00022777"/>
    </source>
</evidence>
<protein>
    <recommendedName>
        <fullName evidence="8">Protein kinase domain-containing protein</fullName>
    </recommendedName>
</protein>
<dbReference type="PANTHER" id="PTHR24057">
    <property type="entry name" value="GLYCOGEN SYNTHASE KINASE-3 ALPHA"/>
    <property type="match status" value="1"/>
</dbReference>
<keyword evidence="4" id="KW-0418">Kinase</keyword>
<dbReference type="GO" id="GO:0005634">
    <property type="term" value="C:nucleus"/>
    <property type="evidence" value="ECO:0007669"/>
    <property type="project" value="TreeGrafter"/>
</dbReference>
<dbReference type="InterPro" id="IPR011009">
    <property type="entry name" value="Kinase-like_dom_sf"/>
</dbReference>
<accession>A0A6A0HCZ0</accession>
<dbReference type="GO" id="GO:0005524">
    <property type="term" value="F:ATP binding"/>
    <property type="evidence" value="ECO:0007669"/>
    <property type="project" value="UniProtKB-KW"/>
</dbReference>
<reference evidence="7" key="3">
    <citation type="submission" date="2019-06" db="EMBL/GenBank/DDBJ databases">
        <authorList>
            <person name="Poynton C."/>
            <person name="Hasenbein S."/>
            <person name="Benoit J.B."/>
            <person name="Sepulveda M.S."/>
            <person name="Poelchau M.F."/>
            <person name="Murali S.C."/>
            <person name="Chen S."/>
            <person name="Glastad K.M."/>
            <person name="Werren J.H."/>
            <person name="Vineis J.H."/>
            <person name="Bowen J.L."/>
            <person name="Friedrich M."/>
            <person name="Jones J."/>
            <person name="Robertson H.M."/>
            <person name="Feyereisen R."/>
            <person name="Mechler-Hickson A."/>
            <person name="Mathers N."/>
            <person name="Lee C.E."/>
            <person name="Colbourne J.K."/>
            <person name="Biales A."/>
            <person name="Johnston J.S."/>
            <person name="Wellborn G.A."/>
            <person name="Rosendale A.J."/>
            <person name="Cridge A.G."/>
            <person name="Munoz-Torres M.C."/>
            <person name="Bain P.A."/>
            <person name="Manny A.R."/>
            <person name="Major K.M."/>
            <person name="Lambert F.N."/>
            <person name="Vulpe C.D."/>
            <person name="Tuck P."/>
            <person name="Blalock B.J."/>
            <person name="Lin Y.-Y."/>
            <person name="Smith M.E."/>
            <person name="Ochoa-Acuna H."/>
            <person name="Chen M.-J.M."/>
            <person name="Childers C.P."/>
            <person name="Qu J."/>
            <person name="Dugan S."/>
            <person name="Lee S.L."/>
            <person name="Chao H."/>
            <person name="Dinh H."/>
            <person name="Han Y."/>
            <person name="Doddapaneni H."/>
            <person name="Worley K.C."/>
            <person name="Muzny D.M."/>
            <person name="Gibbs R.A."/>
            <person name="Richards S."/>
        </authorList>
    </citation>
    <scope>NUCLEOTIDE SEQUENCE</scope>
    <source>
        <strain evidence="7">HAZT.00-mixed</strain>
        <tissue evidence="7">Whole organism</tissue>
    </source>
</reference>
<dbReference type="GO" id="GO:0030424">
    <property type="term" value="C:axon"/>
    <property type="evidence" value="ECO:0007669"/>
    <property type="project" value="TreeGrafter"/>
</dbReference>
<evidence type="ECO:0000256" key="2">
    <source>
        <dbReference type="ARBA" id="ARBA00022679"/>
    </source>
</evidence>
<dbReference type="SUPFAM" id="SSF56112">
    <property type="entry name" value="Protein kinase-like (PK-like)"/>
    <property type="match status" value="1"/>
</dbReference>
<evidence type="ECO:0000256" key="6">
    <source>
        <dbReference type="SAM" id="MobiDB-lite"/>
    </source>
</evidence>
<evidence type="ECO:0000256" key="5">
    <source>
        <dbReference type="ARBA" id="ARBA00022840"/>
    </source>
</evidence>
<dbReference type="GO" id="GO:0032436">
    <property type="term" value="P:positive regulation of proteasomal ubiquitin-dependent protein catabolic process"/>
    <property type="evidence" value="ECO:0007669"/>
    <property type="project" value="TreeGrafter"/>
</dbReference>